<feature type="compositionally biased region" description="Basic and acidic residues" evidence="1">
    <location>
        <begin position="144"/>
        <end position="154"/>
    </location>
</feature>
<name>A0A9W7EDW5_9STRA</name>
<dbReference type="AlphaFoldDB" id="A0A9W7EDW5"/>
<accession>A0A9W7EDW5</accession>
<feature type="non-terminal residue" evidence="2">
    <location>
        <position position="264"/>
    </location>
</feature>
<gene>
    <name evidence="2" type="ORF">TL16_g06706</name>
</gene>
<feature type="region of interest" description="Disordered" evidence="1">
    <location>
        <begin position="144"/>
        <end position="185"/>
    </location>
</feature>
<evidence type="ECO:0000313" key="2">
    <source>
        <dbReference type="EMBL" id="GMH75272.1"/>
    </source>
</evidence>
<sequence length="264" mass="29600">MYSNATPLDFTPCGPNLSYDIYISDLHEFLFKNNCLPHFKKASCYWCRHTTAGLMNYVIKIGYVTHNQLNRGRTTVPMSDEGFEKYLTESCLGQAPKIKLDVTTTTGLQRWLNSLQLWFGDFNGIFDPTLVFAFNRLLEREVHGDDGTTKKKPSEAAPVPPRPQHQRTSQFVGTPADTDPKPNAPNAYDIYSGLLLGNKQFSEGVYGVSGAGGMMGTVYYPGLPDYGNQERLQQQLQSSVGSHNLAPMCLMVQQKSNERQEKQK</sequence>
<evidence type="ECO:0000313" key="3">
    <source>
        <dbReference type="Proteomes" id="UP001162640"/>
    </source>
</evidence>
<dbReference type="Proteomes" id="UP001162640">
    <property type="component" value="Unassembled WGS sequence"/>
</dbReference>
<comment type="caution">
    <text evidence="2">The sequence shown here is derived from an EMBL/GenBank/DDBJ whole genome shotgun (WGS) entry which is preliminary data.</text>
</comment>
<proteinExistence type="predicted"/>
<protein>
    <submittedName>
        <fullName evidence="2">Uncharacterized protein</fullName>
    </submittedName>
</protein>
<dbReference type="EMBL" id="BLQM01000205">
    <property type="protein sequence ID" value="GMH75272.1"/>
    <property type="molecule type" value="Genomic_DNA"/>
</dbReference>
<evidence type="ECO:0000256" key="1">
    <source>
        <dbReference type="SAM" id="MobiDB-lite"/>
    </source>
</evidence>
<organism evidence="2 3">
    <name type="scientific">Triparma laevis f. inornata</name>
    <dbReference type="NCBI Taxonomy" id="1714386"/>
    <lineage>
        <taxon>Eukaryota</taxon>
        <taxon>Sar</taxon>
        <taxon>Stramenopiles</taxon>
        <taxon>Ochrophyta</taxon>
        <taxon>Bolidophyceae</taxon>
        <taxon>Parmales</taxon>
        <taxon>Triparmaceae</taxon>
        <taxon>Triparma</taxon>
    </lineage>
</organism>
<reference evidence="3" key="1">
    <citation type="journal article" date="2023" name="Commun. Biol.">
        <title>Genome analysis of Parmales, the sister group of diatoms, reveals the evolutionary specialization of diatoms from phago-mixotrophs to photoautotrophs.</title>
        <authorList>
            <person name="Ban H."/>
            <person name="Sato S."/>
            <person name="Yoshikawa S."/>
            <person name="Yamada K."/>
            <person name="Nakamura Y."/>
            <person name="Ichinomiya M."/>
            <person name="Sato N."/>
            <person name="Blanc-Mathieu R."/>
            <person name="Endo H."/>
            <person name="Kuwata A."/>
            <person name="Ogata H."/>
        </authorList>
    </citation>
    <scope>NUCLEOTIDE SEQUENCE [LARGE SCALE GENOMIC DNA]</scope>
</reference>